<feature type="compositionally biased region" description="Polar residues" evidence="1">
    <location>
        <begin position="217"/>
        <end position="229"/>
    </location>
</feature>
<dbReference type="KEGG" id="kbi:30204879"/>
<gene>
    <name evidence="2" type="ORF">I302_00480</name>
    <name evidence="3" type="ORF">I302_101800</name>
</gene>
<dbReference type="VEuPathDB" id="FungiDB:I302_00480"/>
<dbReference type="OrthoDB" id="2565175at2759"/>
<dbReference type="GeneID" id="30204879"/>
<dbReference type="Proteomes" id="UP000092730">
    <property type="component" value="Chromosome 1"/>
</dbReference>
<name>A0A1B9GD93_9TREE</name>
<reference evidence="3" key="2">
    <citation type="submission" date="2013-07" db="EMBL/GenBank/DDBJ databases">
        <authorList>
            <consortium name="The Broad Institute Genome Sequencing Platform"/>
            <person name="Cuomo C."/>
            <person name="Litvintseva A."/>
            <person name="Chen Y."/>
            <person name="Heitman J."/>
            <person name="Sun S."/>
            <person name="Springer D."/>
            <person name="Dromer F."/>
            <person name="Young S.K."/>
            <person name="Zeng Q."/>
            <person name="Gargeya S."/>
            <person name="Fitzgerald M."/>
            <person name="Abouelleil A."/>
            <person name="Alvarado L."/>
            <person name="Berlin A.M."/>
            <person name="Chapman S.B."/>
            <person name="Dewar J."/>
            <person name="Goldberg J."/>
            <person name="Griggs A."/>
            <person name="Gujja S."/>
            <person name="Hansen M."/>
            <person name="Howarth C."/>
            <person name="Imamovic A."/>
            <person name="Larimer J."/>
            <person name="McCowan C."/>
            <person name="Murphy C."/>
            <person name="Pearson M."/>
            <person name="Priest M."/>
            <person name="Roberts A."/>
            <person name="Saif S."/>
            <person name="Shea T."/>
            <person name="Sykes S."/>
            <person name="Wortman J."/>
            <person name="Nusbaum C."/>
            <person name="Birren B."/>
        </authorList>
    </citation>
    <scope>NUCLEOTIDE SEQUENCE</scope>
    <source>
        <strain evidence="3">CBS 10118</strain>
    </source>
</reference>
<protein>
    <submittedName>
        <fullName evidence="2">Uncharacterized protein</fullName>
    </submittedName>
</protein>
<feature type="region of interest" description="Disordered" evidence="1">
    <location>
        <begin position="198"/>
        <end position="252"/>
    </location>
</feature>
<evidence type="ECO:0000313" key="3">
    <source>
        <dbReference type="EMBL" id="WVW79830.1"/>
    </source>
</evidence>
<sequence>MSGPGFRPEKFADKDAVRAFLSLSKWDFSNKVKSKQPELYERLVDDVYRSGQRKRPRDQEQLHADPSGLPSLVRQQTREQFEEERLEWSTFRADFIDFHGSRGACQIRDLESDMFSTKTDLSKYTTEEGVRRMITQPRHVAYKRLETLRPEQARDFLGYGVYLATQLKTGRLKSELILNKQDLAYKAAEQKALNAQFNSAEESPIASGKERQRESSSAETPAYESSRSTPNRDRSSVVLSRNTQEPGLDAAEAPISLNPVKEYHIGSGFDSISDDTLPDLEIFDSEELRIHRLILFGLQ</sequence>
<reference evidence="2" key="1">
    <citation type="submission" date="2013-07" db="EMBL/GenBank/DDBJ databases">
        <title>The Genome Sequence of Cryptococcus bestiolae CBS10118.</title>
        <authorList>
            <consortium name="The Broad Institute Genome Sequencing Platform"/>
            <person name="Cuomo C."/>
            <person name="Litvintseva A."/>
            <person name="Chen Y."/>
            <person name="Heitman J."/>
            <person name="Sun S."/>
            <person name="Springer D."/>
            <person name="Dromer F."/>
            <person name="Young S.K."/>
            <person name="Zeng Q."/>
            <person name="Gargeya S."/>
            <person name="Fitzgerald M."/>
            <person name="Abouelleil A."/>
            <person name="Alvarado L."/>
            <person name="Berlin A.M."/>
            <person name="Chapman S.B."/>
            <person name="Dewar J."/>
            <person name="Goldberg J."/>
            <person name="Griggs A."/>
            <person name="Gujja S."/>
            <person name="Hansen M."/>
            <person name="Howarth C."/>
            <person name="Imamovic A."/>
            <person name="Larimer J."/>
            <person name="McCowan C."/>
            <person name="Murphy C."/>
            <person name="Pearson M."/>
            <person name="Priest M."/>
            <person name="Roberts A."/>
            <person name="Saif S."/>
            <person name="Shea T."/>
            <person name="Sykes S."/>
            <person name="Wortman J."/>
            <person name="Nusbaum C."/>
            <person name="Birren B."/>
        </authorList>
    </citation>
    <scope>NUCLEOTIDE SEQUENCE [LARGE SCALE GENOMIC DNA]</scope>
    <source>
        <strain evidence="2">CBS 10118</strain>
    </source>
</reference>
<dbReference type="RefSeq" id="XP_019050059.1">
    <property type="nucleotide sequence ID" value="XM_019187181.1"/>
</dbReference>
<accession>A0A1B9GD93</accession>
<evidence type="ECO:0000256" key="1">
    <source>
        <dbReference type="SAM" id="MobiDB-lite"/>
    </source>
</evidence>
<reference evidence="2" key="3">
    <citation type="submission" date="2014-01" db="EMBL/GenBank/DDBJ databases">
        <title>Evolution of pathogenesis and genome organization in the Tremellales.</title>
        <authorList>
            <person name="Cuomo C."/>
            <person name="Litvintseva A."/>
            <person name="Heitman J."/>
            <person name="Chen Y."/>
            <person name="Sun S."/>
            <person name="Springer D."/>
            <person name="Dromer F."/>
            <person name="Young S."/>
            <person name="Zeng Q."/>
            <person name="Chapman S."/>
            <person name="Gujja S."/>
            <person name="Saif S."/>
            <person name="Birren B."/>
        </authorList>
    </citation>
    <scope>NUCLEOTIDE SEQUENCE</scope>
    <source>
        <strain evidence="2">CBS 10118</strain>
    </source>
</reference>
<dbReference type="EMBL" id="CP144541">
    <property type="protein sequence ID" value="WVW79830.1"/>
    <property type="molecule type" value="Genomic_DNA"/>
</dbReference>
<proteinExistence type="predicted"/>
<evidence type="ECO:0000313" key="2">
    <source>
        <dbReference type="EMBL" id="OCF28989.1"/>
    </source>
</evidence>
<organism evidence="2">
    <name type="scientific">Kwoniella bestiolae CBS 10118</name>
    <dbReference type="NCBI Taxonomy" id="1296100"/>
    <lineage>
        <taxon>Eukaryota</taxon>
        <taxon>Fungi</taxon>
        <taxon>Dikarya</taxon>
        <taxon>Basidiomycota</taxon>
        <taxon>Agaricomycotina</taxon>
        <taxon>Tremellomycetes</taxon>
        <taxon>Tremellales</taxon>
        <taxon>Cryptococcaceae</taxon>
        <taxon>Kwoniella</taxon>
    </lineage>
</organism>
<dbReference type="AlphaFoldDB" id="A0A1B9GD93"/>
<evidence type="ECO:0000313" key="4">
    <source>
        <dbReference type="Proteomes" id="UP000092730"/>
    </source>
</evidence>
<keyword evidence="4" id="KW-1185">Reference proteome</keyword>
<reference evidence="3" key="4">
    <citation type="submission" date="2024-02" db="EMBL/GenBank/DDBJ databases">
        <title>Comparative genomics of Cryptococcus and Kwoniella reveals pathogenesis evolution and contrasting modes of karyotype evolution via chromosome fusion or intercentromeric recombination.</title>
        <authorList>
            <person name="Coelho M.A."/>
            <person name="David-Palma M."/>
            <person name="Shea T."/>
            <person name="Bowers K."/>
            <person name="McGinley-Smith S."/>
            <person name="Mohammad A.W."/>
            <person name="Gnirke A."/>
            <person name="Yurkov A.M."/>
            <person name="Nowrousian M."/>
            <person name="Sun S."/>
            <person name="Cuomo C.A."/>
            <person name="Heitman J."/>
        </authorList>
    </citation>
    <scope>NUCLEOTIDE SEQUENCE</scope>
    <source>
        <strain evidence="3">CBS 10118</strain>
    </source>
</reference>
<feature type="region of interest" description="Disordered" evidence="1">
    <location>
        <begin position="50"/>
        <end position="76"/>
    </location>
</feature>
<dbReference type="EMBL" id="KI894018">
    <property type="protein sequence ID" value="OCF28989.1"/>
    <property type="molecule type" value="Genomic_DNA"/>
</dbReference>